<evidence type="ECO:0000313" key="2">
    <source>
        <dbReference type="EMBL" id="KAF2177892.1"/>
    </source>
</evidence>
<evidence type="ECO:0000313" key="3">
    <source>
        <dbReference type="Proteomes" id="UP000800200"/>
    </source>
</evidence>
<dbReference type="EMBL" id="ML994681">
    <property type="protein sequence ID" value="KAF2177892.1"/>
    <property type="molecule type" value="Genomic_DNA"/>
</dbReference>
<dbReference type="InterPro" id="IPR010730">
    <property type="entry name" value="HET"/>
</dbReference>
<protein>
    <recommendedName>
        <fullName evidence="1">Heterokaryon incompatibility domain-containing protein</fullName>
    </recommendedName>
</protein>
<gene>
    <name evidence="2" type="ORF">K469DRAFT_438097</name>
</gene>
<dbReference type="OrthoDB" id="4370019at2759"/>
<reference evidence="2" key="1">
    <citation type="journal article" date="2020" name="Stud. Mycol.">
        <title>101 Dothideomycetes genomes: a test case for predicting lifestyles and emergence of pathogens.</title>
        <authorList>
            <person name="Haridas S."/>
            <person name="Albert R."/>
            <person name="Binder M."/>
            <person name="Bloem J."/>
            <person name="Labutti K."/>
            <person name="Salamov A."/>
            <person name="Andreopoulos B."/>
            <person name="Baker S."/>
            <person name="Barry K."/>
            <person name="Bills G."/>
            <person name="Bluhm B."/>
            <person name="Cannon C."/>
            <person name="Castanera R."/>
            <person name="Culley D."/>
            <person name="Daum C."/>
            <person name="Ezra D."/>
            <person name="Gonzalez J."/>
            <person name="Henrissat B."/>
            <person name="Kuo A."/>
            <person name="Liang C."/>
            <person name="Lipzen A."/>
            <person name="Lutzoni F."/>
            <person name="Magnuson J."/>
            <person name="Mondo S."/>
            <person name="Nolan M."/>
            <person name="Ohm R."/>
            <person name="Pangilinan J."/>
            <person name="Park H.-J."/>
            <person name="Ramirez L."/>
            <person name="Alfaro M."/>
            <person name="Sun H."/>
            <person name="Tritt A."/>
            <person name="Yoshinaga Y."/>
            <person name="Zwiers L.-H."/>
            <person name="Turgeon B."/>
            <person name="Goodwin S."/>
            <person name="Spatafora J."/>
            <person name="Crous P."/>
            <person name="Grigoriev I."/>
        </authorList>
    </citation>
    <scope>NUCLEOTIDE SEQUENCE</scope>
    <source>
        <strain evidence="2">CBS 207.26</strain>
    </source>
</reference>
<evidence type="ECO:0000259" key="1">
    <source>
        <dbReference type="Pfam" id="PF06985"/>
    </source>
</evidence>
<proteinExistence type="predicted"/>
<name>A0A6A6DHL5_9PEZI</name>
<organism evidence="2 3">
    <name type="scientific">Zopfia rhizophila CBS 207.26</name>
    <dbReference type="NCBI Taxonomy" id="1314779"/>
    <lineage>
        <taxon>Eukaryota</taxon>
        <taxon>Fungi</taxon>
        <taxon>Dikarya</taxon>
        <taxon>Ascomycota</taxon>
        <taxon>Pezizomycotina</taxon>
        <taxon>Dothideomycetes</taxon>
        <taxon>Dothideomycetes incertae sedis</taxon>
        <taxon>Zopfiaceae</taxon>
        <taxon>Zopfia</taxon>
    </lineage>
</organism>
<dbReference type="Proteomes" id="UP000800200">
    <property type="component" value="Unassembled WGS sequence"/>
</dbReference>
<feature type="domain" description="Heterokaryon incompatibility" evidence="1">
    <location>
        <begin position="1"/>
        <end position="62"/>
    </location>
</feature>
<accession>A0A6A6DHL5</accession>
<dbReference type="AlphaFoldDB" id="A0A6A6DHL5"/>
<sequence>MAKIYSKANRVIVWLGEAADNSDRAFEEILVAAGEKYTKSSNNDTIQQAILALVQRPWFWRI</sequence>
<keyword evidence="3" id="KW-1185">Reference proteome</keyword>
<feature type="non-terminal residue" evidence="2">
    <location>
        <position position="62"/>
    </location>
</feature>
<dbReference type="Pfam" id="PF06985">
    <property type="entry name" value="HET"/>
    <property type="match status" value="1"/>
</dbReference>